<comment type="pathway">
    <text evidence="9 10">Porphyrin-containing compound metabolism; protoheme biosynthesis; protoheme from protoporphyrin-IX: step 1/1.</text>
</comment>
<dbReference type="GO" id="GO:0006783">
    <property type="term" value="P:heme biosynthetic process"/>
    <property type="evidence" value="ECO:0007669"/>
    <property type="project" value="UniProtKB-UniRule"/>
</dbReference>
<organism evidence="11 12">
    <name type="scientific">Cardiobacterium hominis (strain ATCC 15826 / DSM 8339 / NCTC 10426 / 6573)</name>
    <dbReference type="NCBI Taxonomy" id="638300"/>
    <lineage>
        <taxon>Bacteria</taxon>
        <taxon>Pseudomonadati</taxon>
        <taxon>Pseudomonadota</taxon>
        <taxon>Gammaproteobacteria</taxon>
        <taxon>Cardiobacteriales</taxon>
        <taxon>Cardiobacteriaceae</taxon>
        <taxon>Cardiobacterium</taxon>
    </lineage>
</organism>
<dbReference type="CDD" id="cd03411">
    <property type="entry name" value="Ferrochelatase_N"/>
    <property type="match status" value="1"/>
</dbReference>
<dbReference type="UniPathway" id="UPA00252">
    <property type="reaction ID" value="UER00325"/>
</dbReference>
<keyword evidence="4 9" id="KW-0408">Iron</keyword>
<evidence type="ECO:0000313" key="11">
    <source>
        <dbReference type="EMBL" id="EEV89660.1"/>
    </source>
</evidence>
<dbReference type="InterPro" id="IPR019772">
    <property type="entry name" value="Ferrochelatase_AS"/>
</dbReference>
<dbReference type="EC" id="4.98.1.1" evidence="9 10"/>
<name>C8N6U6_CARH6</name>
<dbReference type="HOGENOM" id="CLU_018884_0_0_6"/>
<keyword evidence="6 9" id="KW-0456">Lyase</keyword>
<evidence type="ECO:0000256" key="4">
    <source>
        <dbReference type="ARBA" id="ARBA00023004"/>
    </source>
</evidence>
<dbReference type="PANTHER" id="PTHR11108">
    <property type="entry name" value="FERROCHELATASE"/>
    <property type="match status" value="1"/>
</dbReference>
<protein>
    <recommendedName>
        <fullName evidence="9 10">Ferrochelatase</fullName>
        <ecNumber evidence="9 10">4.98.1.1</ecNumber>
    </recommendedName>
    <alternativeName>
        <fullName evidence="9">Heme synthase</fullName>
    </alternativeName>
    <alternativeName>
        <fullName evidence="9">Protoheme ferro-lyase</fullName>
    </alternativeName>
</protein>
<dbReference type="PANTHER" id="PTHR11108:SF1">
    <property type="entry name" value="FERROCHELATASE, MITOCHONDRIAL"/>
    <property type="match status" value="1"/>
</dbReference>
<dbReference type="Pfam" id="PF00762">
    <property type="entry name" value="Ferrochelatase"/>
    <property type="match status" value="1"/>
</dbReference>
<comment type="catalytic activity">
    <reaction evidence="9 10">
        <text>heme b + 2 H(+) = protoporphyrin IX + Fe(2+)</text>
        <dbReference type="Rhea" id="RHEA:22584"/>
        <dbReference type="ChEBI" id="CHEBI:15378"/>
        <dbReference type="ChEBI" id="CHEBI:29033"/>
        <dbReference type="ChEBI" id="CHEBI:57306"/>
        <dbReference type="ChEBI" id="CHEBI:60344"/>
        <dbReference type="EC" id="4.98.1.1"/>
    </reaction>
</comment>
<evidence type="ECO:0000256" key="5">
    <source>
        <dbReference type="ARBA" id="ARBA00023133"/>
    </source>
</evidence>
<dbReference type="AlphaFoldDB" id="C8N6U6"/>
<evidence type="ECO:0000256" key="3">
    <source>
        <dbReference type="ARBA" id="ARBA00022723"/>
    </source>
</evidence>
<gene>
    <name evidence="9 11" type="primary">hemH</name>
    <name evidence="11" type="ORF">HMPREF0198_0222</name>
</gene>
<dbReference type="NCBIfam" id="TIGR00109">
    <property type="entry name" value="hemH"/>
    <property type="match status" value="1"/>
</dbReference>
<comment type="caution">
    <text evidence="11">The sequence shown here is derived from an EMBL/GenBank/DDBJ whole genome shotgun (WGS) entry which is preliminary data.</text>
</comment>
<evidence type="ECO:0000256" key="6">
    <source>
        <dbReference type="ARBA" id="ARBA00023239"/>
    </source>
</evidence>
<comment type="function">
    <text evidence="9 10">Catalyzes the ferrous insertion into protoporphyrin IX.</text>
</comment>
<evidence type="ECO:0000256" key="2">
    <source>
        <dbReference type="ARBA" id="ARBA00022490"/>
    </source>
</evidence>
<dbReference type="FunFam" id="3.40.50.1400:FF:000002">
    <property type="entry name" value="Ferrochelatase"/>
    <property type="match status" value="1"/>
</dbReference>
<evidence type="ECO:0000256" key="9">
    <source>
        <dbReference type="HAMAP-Rule" id="MF_00323"/>
    </source>
</evidence>
<evidence type="ECO:0000256" key="1">
    <source>
        <dbReference type="ARBA" id="ARBA00007718"/>
    </source>
</evidence>
<dbReference type="InterPro" id="IPR033659">
    <property type="entry name" value="Ferrochelatase_N"/>
</dbReference>
<dbReference type="SUPFAM" id="SSF53800">
    <property type="entry name" value="Chelatase"/>
    <property type="match status" value="1"/>
</dbReference>
<sequence length="331" mass="36948">MPMPPTSPIAVLLINLGSPAAPTKKALRPYLNEFLSDRRVIDLPRWKWLPILHGIVLNTRPKRSAHAYRQIWQEDGAPLIAITARQTLALRSTLAARGLGHYHVASAMRYGQPSIKNALRDLAARGVEKLLIVPMYPQYSDATTASVFDGVAQALANQRAIPELRLVRDWHTHPRYIAALADSIRRHTLAHGATEQLLFSFHGLPARYATEGDPYPRQCEATVAAVAAELQLPAERYRLVYQSRFGNEPWLQPYADETIQALAAEGYKNIRIICPGFTADCLETLEEMAMTNRSLFLQHGGTHYDYIPALNDDPAHIELLADLVAAHTQGW</sequence>
<evidence type="ECO:0000256" key="8">
    <source>
        <dbReference type="ARBA" id="ARBA00024536"/>
    </source>
</evidence>
<dbReference type="Proteomes" id="UP000004870">
    <property type="component" value="Unassembled WGS sequence"/>
</dbReference>
<dbReference type="Gene3D" id="3.40.50.1400">
    <property type="match status" value="2"/>
</dbReference>
<dbReference type="RefSeq" id="WP_004139193.1">
    <property type="nucleotide sequence ID" value="NZ_GG694025.1"/>
</dbReference>
<proteinExistence type="inferred from homology"/>
<dbReference type="InterPro" id="IPR033644">
    <property type="entry name" value="Ferrochelatase_C"/>
</dbReference>
<feature type="binding site" evidence="9">
    <location>
        <position position="202"/>
    </location>
    <ligand>
        <name>Fe(2+)</name>
        <dbReference type="ChEBI" id="CHEBI:29033"/>
    </ligand>
</feature>
<dbReference type="InterPro" id="IPR001015">
    <property type="entry name" value="Ferrochelatase"/>
</dbReference>
<keyword evidence="3 9" id="KW-0479">Metal-binding</keyword>
<comment type="similarity">
    <text evidence="1 9 10">Belongs to the ferrochelatase family.</text>
</comment>
<dbReference type="HAMAP" id="MF_00323">
    <property type="entry name" value="Ferrochelatase"/>
    <property type="match status" value="1"/>
</dbReference>
<dbReference type="CDD" id="cd00419">
    <property type="entry name" value="Ferrochelatase_C"/>
    <property type="match status" value="1"/>
</dbReference>
<accession>C8N6U6</accession>
<evidence type="ECO:0000256" key="10">
    <source>
        <dbReference type="RuleBase" id="RU000607"/>
    </source>
</evidence>
<keyword evidence="7 9" id="KW-0627">Porphyrin biosynthesis</keyword>
<evidence type="ECO:0000313" key="12">
    <source>
        <dbReference type="Proteomes" id="UP000004870"/>
    </source>
</evidence>
<reference evidence="11 12" key="1">
    <citation type="submission" date="2009-08" db="EMBL/GenBank/DDBJ databases">
        <authorList>
            <person name="Qin X."/>
            <person name="Bachman B."/>
            <person name="Battles P."/>
            <person name="Bell A."/>
            <person name="Bess C."/>
            <person name="Bickham C."/>
            <person name="Chaboub L."/>
            <person name="Chen D."/>
            <person name="Coyle M."/>
            <person name="Deiros D.R."/>
            <person name="Dinh H."/>
            <person name="Forbes L."/>
            <person name="Fowler G."/>
            <person name="Francisco L."/>
            <person name="Fu Q."/>
            <person name="Gubbala S."/>
            <person name="Hale W."/>
            <person name="Han Y."/>
            <person name="Hemphill L."/>
            <person name="Highlander S.K."/>
            <person name="Hirani K."/>
            <person name="Hogues M."/>
            <person name="Jackson L."/>
            <person name="Jakkamsetti A."/>
            <person name="Javaid M."/>
            <person name="Jiang H."/>
            <person name="Korchina V."/>
            <person name="Kovar C."/>
            <person name="Lara F."/>
            <person name="Lee S."/>
            <person name="Mata R."/>
            <person name="Mathew T."/>
            <person name="Moen C."/>
            <person name="Morales K."/>
            <person name="Munidasa M."/>
            <person name="Nazareth L."/>
            <person name="Ngo R."/>
            <person name="Nguyen L."/>
            <person name="Okwuonu G."/>
            <person name="Ongeri F."/>
            <person name="Patil S."/>
            <person name="Petrosino J."/>
            <person name="Pham C."/>
            <person name="Pham P."/>
            <person name="Pu L.-L."/>
            <person name="Puazo M."/>
            <person name="Raj R."/>
            <person name="Reid J."/>
            <person name="Rouhana J."/>
            <person name="Saada N."/>
            <person name="Shang Y."/>
            <person name="Simmons D."/>
            <person name="Thornton R."/>
            <person name="Warren J."/>
            <person name="Weissenberger G."/>
            <person name="Zhang J."/>
            <person name="Zhang L."/>
            <person name="Zhou C."/>
            <person name="Zhu D."/>
            <person name="Muzny D."/>
            <person name="Worley K."/>
            <person name="Gibbs R."/>
        </authorList>
    </citation>
    <scope>NUCLEOTIDE SEQUENCE [LARGE SCALE GENOMIC DNA]</scope>
    <source>
        <strain evidence="12">ATCC 15826 / DSM 8339 / NCTC 10426 / 6573</strain>
    </source>
</reference>
<feature type="binding site" evidence="9">
    <location>
        <position position="283"/>
    </location>
    <ligand>
        <name>Fe(2+)</name>
        <dbReference type="ChEBI" id="CHEBI:29033"/>
    </ligand>
</feature>
<dbReference type="PROSITE" id="PS00534">
    <property type="entry name" value="FERROCHELATASE"/>
    <property type="match status" value="1"/>
</dbReference>
<dbReference type="GO" id="GO:0005737">
    <property type="term" value="C:cytoplasm"/>
    <property type="evidence" value="ECO:0007669"/>
    <property type="project" value="UniProtKB-SubCell"/>
</dbReference>
<keyword evidence="12" id="KW-1185">Reference proteome</keyword>
<dbReference type="GeneID" id="84789255"/>
<evidence type="ECO:0000256" key="7">
    <source>
        <dbReference type="ARBA" id="ARBA00023244"/>
    </source>
</evidence>
<comment type="subcellular location">
    <subcellularLocation>
        <location evidence="9 10">Cytoplasm</location>
    </subcellularLocation>
</comment>
<keyword evidence="5 9" id="KW-0350">Heme biosynthesis</keyword>
<dbReference type="EMBL" id="ACKY01000011">
    <property type="protein sequence ID" value="EEV89660.1"/>
    <property type="molecule type" value="Genomic_DNA"/>
</dbReference>
<dbReference type="GO" id="GO:0004325">
    <property type="term" value="F:ferrochelatase activity"/>
    <property type="evidence" value="ECO:0007669"/>
    <property type="project" value="UniProtKB-UniRule"/>
</dbReference>
<comment type="catalytic activity">
    <reaction evidence="8">
        <text>Fe-coproporphyrin III + 2 H(+) = coproporphyrin III + Fe(2+)</text>
        <dbReference type="Rhea" id="RHEA:49572"/>
        <dbReference type="ChEBI" id="CHEBI:15378"/>
        <dbReference type="ChEBI" id="CHEBI:29033"/>
        <dbReference type="ChEBI" id="CHEBI:68438"/>
        <dbReference type="ChEBI" id="CHEBI:131725"/>
        <dbReference type="EC" id="4.99.1.9"/>
    </reaction>
    <physiologicalReaction direction="right-to-left" evidence="8">
        <dbReference type="Rhea" id="RHEA:49574"/>
    </physiologicalReaction>
</comment>
<dbReference type="GO" id="GO:0046872">
    <property type="term" value="F:metal ion binding"/>
    <property type="evidence" value="ECO:0007669"/>
    <property type="project" value="UniProtKB-KW"/>
</dbReference>
<keyword evidence="2 9" id="KW-0963">Cytoplasm</keyword>